<comment type="caution">
    <text evidence="8">The sequence shown here is derived from an EMBL/GenBank/DDBJ whole genome shotgun (WGS) entry which is preliminary data.</text>
</comment>
<organism evidence="8 9">
    <name type="scientific">Muribacter muris</name>
    <dbReference type="NCBI Taxonomy" id="67855"/>
    <lineage>
        <taxon>Bacteria</taxon>
        <taxon>Pseudomonadati</taxon>
        <taxon>Pseudomonadota</taxon>
        <taxon>Gammaproteobacteria</taxon>
        <taxon>Pasteurellales</taxon>
        <taxon>Pasteurellaceae</taxon>
        <taxon>Muribacter</taxon>
    </lineage>
</organism>
<keyword evidence="4 7" id="KW-0812">Transmembrane</keyword>
<sequence length="151" mass="17260">MTNAILLLGILAGFAYALYDQILMDRLKGENRLSVELQRQAGIDVWISVGLIILTVINSLQTGIEPLTLFLLAICILLCLYIAFFRSPRLILKQQGFFFANVYFDYAKIRQINLADKQILVIDLHNGRRLLVRIKQQSDVEHVVNFFGGYQ</sequence>
<dbReference type="Proteomes" id="UP000036270">
    <property type="component" value="Unassembled WGS sequence"/>
</dbReference>
<gene>
    <name evidence="8" type="ORF">RO21_04055</name>
</gene>
<keyword evidence="5 7" id="KW-1133">Transmembrane helix</keyword>
<evidence type="ECO:0000313" key="9">
    <source>
        <dbReference type="Proteomes" id="UP000036270"/>
    </source>
</evidence>
<comment type="subcellular location">
    <subcellularLocation>
        <location evidence="1 7">Cell membrane</location>
        <topology evidence="1 7">Multi-pass membrane protein</topology>
    </subcellularLocation>
</comment>
<keyword evidence="3 7" id="KW-1003">Cell membrane</keyword>
<dbReference type="RefSeq" id="WP_047976512.1">
    <property type="nucleotide sequence ID" value="NZ_JWIZ01000022.1"/>
</dbReference>
<dbReference type="HAMAP" id="MF_01071">
    <property type="entry name" value="UPF0266"/>
    <property type="match status" value="1"/>
</dbReference>
<reference evidence="8 9" key="1">
    <citation type="submission" date="2014-12" db="EMBL/GenBank/DDBJ databases">
        <title>Reclassification of Actinobacillus muris as Muribacter muris.</title>
        <authorList>
            <person name="Christensen H."/>
            <person name="Nicklas W."/>
            <person name="Bisgaard M."/>
        </authorList>
    </citation>
    <scope>NUCLEOTIDE SEQUENCE [LARGE SCALE GENOMIC DNA]</scope>
    <source>
        <strain evidence="8 9">Ackerman80-443D</strain>
    </source>
</reference>
<evidence type="ECO:0000313" key="8">
    <source>
        <dbReference type="EMBL" id="KMK51886.1"/>
    </source>
</evidence>
<comment type="caution">
    <text evidence="7">Lacks conserved residue(s) required for the propagation of feature annotation.</text>
</comment>
<dbReference type="NCBIfam" id="NF002791">
    <property type="entry name" value="PRK02913.1"/>
    <property type="match status" value="1"/>
</dbReference>
<dbReference type="Pfam" id="PF06173">
    <property type="entry name" value="DUF986"/>
    <property type="match status" value="1"/>
</dbReference>
<feature type="transmembrane region" description="Helical" evidence="7">
    <location>
        <begin position="67"/>
        <end position="85"/>
    </location>
</feature>
<evidence type="ECO:0000256" key="1">
    <source>
        <dbReference type="ARBA" id="ARBA00004651"/>
    </source>
</evidence>
<evidence type="ECO:0000256" key="6">
    <source>
        <dbReference type="ARBA" id="ARBA00023136"/>
    </source>
</evidence>
<comment type="similarity">
    <text evidence="2 7">Belongs to the UPF0266 family.</text>
</comment>
<dbReference type="GO" id="GO:0005886">
    <property type="term" value="C:plasma membrane"/>
    <property type="evidence" value="ECO:0007669"/>
    <property type="project" value="UniProtKB-SubCell"/>
</dbReference>
<accession>A0A0J5P6L2</accession>
<keyword evidence="9" id="KW-1185">Reference proteome</keyword>
<dbReference type="STRING" id="67855.RO21_04055"/>
<name>A0A0J5P6L2_9PAST</name>
<protein>
    <recommendedName>
        <fullName evidence="7">UPF0266 membrane protein RO21_04055</fullName>
    </recommendedName>
</protein>
<evidence type="ECO:0000256" key="3">
    <source>
        <dbReference type="ARBA" id="ARBA00022475"/>
    </source>
</evidence>
<feature type="transmembrane region" description="Helical" evidence="7">
    <location>
        <begin position="41"/>
        <end position="60"/>
    </location>
</feature>
<dbReference type="PATRIC" id="fig|67855.3.peg.668"/>
<evidence type="ECO:0000256" key="5">
    <source>
        <dbReference type="ARBA" id="ARBA00022989"/>
    </source>
</evidence>
<dbReference type="EMBL" id="JWIZ01000022">
    <property type="protein sequence ID" value="KMK51886.1"/>
    <property type="molecule type" value="Genomic_DNA"/>
</dbReference>
<dbReference type="PIRSF" id="PIRSF020687">
    <property type="entry name" value="UCP020687"/>
    <property type="match status" value="1"/>
</dbReference>
<evidence type="ECO:0000256" key="7">
    <source>
        <dbReference type="HAMAP-Rule" id="MF_01071"/>
    </source>
</evidence>
<evidence type="ECO:0000256" key="4">
    <source>
        <dbReference type="ARBA" id="ARBA00022692"/>
    </source>
</evidence>
<proteinExistence type="inferred from homology"/>
<keyword evidence="6 7" id="KW-0472">Membrane</keyword>
<evidence type="ECO:0000256" key="2">
    <source>
        <dbReference type="ARBA" id="ARBA00009962"/>
    </source>
</evidence>
<dbReference type="AlphaFoldDB" id="A0A0J5P6L2"/>
<dbReference type="InterPro" id="IPR009328">
    <property type="entry name" value="DUF986"/>
</dbReference>